<dbReference type="Proteomes" id="UP000612055">
    <property type="component" value="Unassembled WGS sequence"/>
</dbReference>
<dbReference type="EMBL" id="JAEHOE010000170">
    <property type="protein sequence ID" value="KAG2483627.1"/>
    <property type="molecule type" value="Genomic_DNA"/>
</dbReference>
<evidence type="ECO:0000313" key="1">
    <source>
        <dbReference type="EMBL" id="KAG2483627.1"/>
    </source>
</evidence>
<name>A0A836BP76_9CHLO</name>
<protein>
    <submittedName>
        <fullName evidence="1">Uncharacterized protein</fullName>
    </submittedName>
</protein>
<reference evidence="1" key="1">
    <citation type="journal article" date="2020" name="bioRxiv">
        <title>Comparative genomics of Chlamydomonas.</title>
        <authorList>
            <person name="Craig R.J."/>
            <person name="Hasan A.R."/>
            <person name="Ness R.W."/>
            <person name="Keightley P.D."/>
        </authorList>
    </citation>
    <scope>NUCLEOTIDE SEQUENCE</scope>
    <source>
        <strain evidence="1">CCAP 11/70</strain>
    </source>
</reference>
<organism evidence="1 2">
    <name type="scientific">Edaphochlamys debaryana</name>
    <dbReference type="NCBI Taxonomy" id="47281"/>
    <lineage>
        <taxon>Eukaryota</taxon>
        <taxon>Viridiplantae</taxon>
        <taxon>Chlorophyta</taxon>
        <taxon>core chlorophytes</taxon>
        <taxon>Chlorophyceae</taxon>
        <taxon>CS clade</taxon>
        <taxon>Chlamydomonadales</taxon>
        <taxon>Chlamydomonadales incertae sedis</taxon>
        <taxon>Edaphochlamys</taxon>
    </lineage>
</organism>
<keyword evidence="2" id="KW-1185">Reference proteome</keyword>
<proteinExistence type="predicted"/>
<evidence type="ECO:0000313" key="2">
    <source>
        <dbReference type="Proteomes" id="UP000612055"/>
    </source>
</evidence>
<gene>
    <name evidence="1" type="ORF">HYH03_017506</name>
</gene>
<accession>A0A836BP76</accession>
<dbReference type="AlphaFoldDB" id="A0A836BP76"/>
<dbReference type="OrthoDB" id="543916at2759"/>
<comment type="caution">
    <text evidence="1">The sequence shown here is derived from an EMBL/GenBank/DDBJ whole genome shotgun (WGS) entry which is preliminary data.</text>
</comment>
<sequence length="377" mass="42958">MVDHRVAIDTYINTGPIANAKWRGMGQLMCHMADVLVFSDVIPDSRSVLLGNCTTPILLLMTNRIDVAVADKKNYYKFMNEVVQRPYVWFVVNNPYEAAYAGSKGVILPPERTQLLRPVGVTLLEKPPPEAAAARSKLVALIEHPGKPLLEITFIQPWLKERNLMEYVQVYGKIYGGPVVLSQHKAVISIPYQASVMKMYEGMVQGTVFAVPTPRFFKELVMDTYNGTMMEFCCRWGRGAEWGAGKGRVCMGGAGGMDTYNGTMMEFCCRAWVKDHPEDWMEVVDWYHKDFIDGHAMFDSWDELEQLIKGEGKYTPEFLADKKATSKRLMLASRKVSLDGYRDLVEKMERQSCESLHRADMWPPPYANAWKRPERGW</sequence>